<accession>A0A238FCQ9</accession>
<evidence type="ECO:0000256" key="1">
    <source>
        <dbReference type="SAM" id="MobiDB-lite"/>
    </source>
</evidence>
<sequence length="326" mass="33123">MRLRLASTALAAVAATGSIPSTWAQSPTTAANTSSSSPTTASDLTTPYTPSAINLDTGANLTTTLKAMWTRNQSEGVFNDGLKLLSGDVSGATLYGALLRFDTTSSDNATKSEIPFVALVSCDQPITPSESTNPPSTGNGTSIFDSAASLGAQAVILYSSSSESCILDSSNNSATPLPVYSLPSQASTNLLLQQYTYITDAYQTFNSTALAELTGSFSSTLVPTDSSLSIPFLVAVITSNQTFENTSPIVATIGSVVPAASTTTSNQATTKTDSTSTTTTGAIGTSTTPSTTRSSAAGRGFAPGGLGGVGVLAFMGGLTLLVQFMM</sequence>
<feature type="region of interest" description="Disordered" evidence="1">
    <location>
        <begin position="23"/>
        <end position="49"/>
    </location>
</feature>
<protein>
    <submittedName>
        <fullName evidence="4">BQ2448_3208 protein</fullName>
    </submittedName>
</protein>
<evidence type="ECO:0000313" key="4">
    <source>
        <dbReference type="EMBL" id="SCV71620.1"/>
    </source>
</evidence>
<dbReference type="AlphaFoldDB" id="A0A238FCQ9"/>
<evidence type="ECO:0000256" key="3">
    <source>
        <dbReference type="SAM" id="SignalP"/>
    </source>
</evidence>
<reference evidence="5" key="1">
    <citation type="submission" date="2016-09" db="EMBL/GenBank/DDBJ databases">
        <authorList>
            <person name="Jeantristanb JTB J.-T."/>
            <person name="Ricardo R."/>
        </authorList>
    </citation>
    <scope>NUCLEOTIDE SEQUENCE [LARGE SCALE GENOMIC DNA]</scope>
</reference>
<feature type="compositionally biased region" description="Low complexity" evidence="1">
    <location>
        <begin position="26"/>
        <end position="47"/>
    </location>
</feature>
<evidence type="ECO:0000313" key="5">
    <source>
        <dbReference type="Proteomes" id="UP000198372"/>
    </source>
</evidence>
<gene>
    <name evidence="4" type="ORF">BQ2448_3208</name>
</gene>
<evidence type="ECO:0000256" key="2">
    <source>
        <dbReference type="SAM" id="Phobius"/>
    </source>
</evidence>
<keyword evidence="3" id="KW-0732">Signal</keyword>
<keyword evidence="2" id="KW-0812">Transmembrane</keyword>
<dbReference type="Proteomes" id="UP000198372">
    <property type="component" value="Unassembled WGS sequence"/>
</dbReference>
<dbReference type="EMBL" id="FMSP01000007">
    <property type="protein sequence ID" value="SCV71620.1"/>
    <property type="molecule type" value="Genomic_DNA"/>
</dbReference>
<feature type="transmembrane region" description="Helical" evidence="2">
    <location>
        <begin position="301"/>
        <end position="322"/>
    </location>
</feature>
<feature type="signal peptide" evidence="3">
    <location>
        <begin position="1"/>
        <end position="24"/>
    </location>
</feature>
<keyword evidence="5" id="KW-1185">Reference proteome</keyword>
<feature type="region of interest" description="Disordered" evidence="1">
    <location>
        <begin position="262"/>
        <end position="296"/>
    </location>
</feature>
<organism evidence="4 5">
    <name type="scientific">Microbotryum intermedium</name>
    <dbReference type="NCBI Taxonomy" id="269621"/>
    <lineage>
        <taxon>Eukaryota</taxon>
        <taxon>Fungi</taxon>
        <taxon>Dikarya</taxon>
        <taxon>Basidiomycota</taxon>
        <taxon>Pucciniomycotina</taxon>
        <taxon>Microbotryomycetes</taxon>
        <taxon>Microbotryales</taxon>
        <taxon>Microbotryaceae</taxon>
        <taxon>Microbotryum</taxon>
    </lineage>
</organism>
<keyword evidence="2" id="KW-1133">Transmembrane helix</keyword>
<name>A0A238FCQ9_9BASI</name>
<dbReference type="OrthoDB" id="8062037at2759"/>
<keyword evidence="2" id="KW-0472">Membrane</keyword>
<feature type="chain" id="PRO_5013053979" evidence="3">
    <location>
        <begin position="25"/>
        <end position="326"/>
    </location>
</feature>
<proteinExistence type="predicted"/>